<dbReference type="AlphaFoldDB" id="A0A3T1D541"/>
<sequence>MFLLTLQFQRRRRLRIMAASILLSLCLFICTPALALGSPSVASQSLVSNKVDQATGKAYDSFLKSAIALYDAVNDGEIEVVMQCLAAIEEQFRSLSMKEIVTADGIHALAQNVTEMKRAVAASSPDEHKWKSGAAALRLAADALAHPSKPIWHQYRNVLNEDIARLSKALPGKSSDSSAISKTALLAYNQLSEHYRVIRTAALLKEEPWKIERGDSVLRYTDRILKGNAPNEQMLQGAIKALQEAMDGLFPGSKQTSATIVPPITTAPPSWGWTAMMGSFIVTILTWVGWKRYKVDEYVGQGKRNKPDESEDAAQKMLKRWKK</sequence>
<evidence type="ECO:0008006" key="6">
    <source>
        <dbReference type="Google" id="ProtNLM"/>
    </source>
</evidence>
<feature type="signal peptide" evidence="3">
    <location>
        <begin position="1"/>
        <end position="35"/>
    </location>
</feature>
<keyword evidence="5" id="KW-1185">Reference proteome</keyword>
<name>A0A3T1D541_9BACL</name>
<dbReference type="Pfam" id="PF09577">
    <property type="entry name" value="Spore_YpjB"/>
    <property type="match status" value="1"/>
</dbReference>
<feature type="region of interest" description="Disordered" evidence="1">
    <location>
        <begin position="301"/>
        <end position="323"/>
    </location>
</feature>
<keyword evidence="2" id="KW-0472">Membrane</keyword>
<accession>A0A3T1D541</accession>
<evidence type="ECO:0000256" key="3">
    <source>
        <dbReference type="SAM" id="SignalP"/>
    </source>
</evidence>
<gene>
    <name evidence="4" type="ORF">KCTCHS21_26250</name>
</gene>
<reference evidence="4 5" key="1">
    <citation type="submission" date="2019-01" db="EMBL/GenBank/DDBJ databases">
        <title>Complete genome sequence of Cohnella hallensis HS21 isolated from Korean fir (Abies koreana) rhizospheric soil.</title>
        <authorList>
            <person name="Jiang L."/>
            <person name="Kang S.W."/>
            <person name="Kim S."/>
            <person name="Jung J."/>
            <person name="Kim C.Y."/>
            <person name="Kim D.H."/>
            <person name="Kim S.W."/>
            <person name="Lee J."/>
        </authorList>
    </citation>
    <scope>NUCLEOTIDE SEQUENCE [LARGE SCALE GENOMIC DNA]</scope>
    <source>
        <strain evidence="4 5">HS21</strain>
    </source>
</reference>
<dbReference type="OrthoDB" id="2464294at2"/>
<evidence type="ECO:0000313" key="4">
    <source>
        <dbReference type="EMBL" id="BBI33226.1"/>
    </source>
</evidence>
<dbReference type="Proteomes" id="UP000289856">
    <property type="component" value="Chromosome"/>
</dbReference>
<dbReference type="KEGG" id="cohn:KCTCHS21_26250"/>
<evidence type="ECO:0000256" key="2">
    <source>
        <dbReference type="SAM" id="Phobius"/>
    </source>
</evidence>
<keyword evidence="3" id="KW-0732">Signal</keyword>
<organism evidence="4 5">
    <name type="scientific">Cohnella abietis</name>
    <dbReference type="NCBI Taxonomy" id="2507935"/>
    <lineage>
        <taxon>Bacteria</taxon>
        <taxon>Bacillati</taxon>
        <taxon>Bacillota</taxon>
        <taxon>Bacilli</taxon>
        <taxon>Bacillales</taxon>
        <taxon>Paenibacillaceae</taxon>
        <taxon>Cohnella</taxon>
    </lineage>
</organism>
<dbReference type="EMBL" id="AP019400">
    <property type="protein sequence ID" value="BBI33226.1"/>
    <property type="molecule type" value="Genomic_DNA"/>
</dbReference>
<evidence type="ECO:0000313" key="5">
    <source>
        <dbReference type="Proteomes" id="UP000289856"/>
    </source>
</evidence>
<keyword evidence="2" id="KW-1133">Transmembrane helix</keyword>
<proteinExistence type="predicted"/>
<keyword evidence="2" id="KW-0812">Transmembrane</keyword>
<protein>
    <recommendedName>
        <fullName evidence="6">Sporulation protein YpjB</fullName>
    </recommendedName>
</protein>
<dbReference type="InterPro" id="IPR014231">
    <property type="entry name" value="Spore_YpjB"/>
</dbReference>
<evidence type="ECO:0000256" key="1">
    <source>
        <dbReference type="SAM" id="MobiDB-lite"/>
    </source>
</evidence>
<dbReference type="RefSeq" id="WP_157994032.1">
    <property type="nucleotide sequence ID" value="NZ_AP019400.1"/>
</dbReference>
<feature type="chain" id="PRO_5019403790" description="Sporulation protein YpjB" evidence="3">
    <location>
        <begin position="36"/>
        <end position="323"/>
    </location>
</feature>
<feature type="transmembrane region" description="Helical" evidence="2">
    <location>
        <begin position="271"/>
        <end position="290"/>
    </location>
</feature>